<dbReference type="GO" id="GO:0019646">
    <property type="term" value="P:aerobic electron transport chain"/>
    <property type="evidence" value="ECO:0007669"/>
    <property type="project" value="InterPro"/>
</dbReference>
<dbReference type="GO" id="GO:0016682">
    <property type="term" value="F:oxidoreductase activity, acting on diphenols and related substances as donors, oxygen as acceptor"/>
    <property type="evidence" value="ECO:0007669"/>
    <property type="project" value="TreeGrafter"/>
</dbReference>
<feature type="transmembrane region" description="Helical" evidence="12">
    <location>
        <begin position="137"/>
        <end position="160"/>
    </location>
</feature>
<evidence type="ECO:0000256" key="10">
    <source>
        <dbReference type="ARBA" id="ARBA00023004"/>
    </source>
</evidence>
<evidence type="ECO:0000256" key="7">
    <source>
        <dbReference type="ARBA" id="ARBA00022723"/>
    </source>
</evidence>
<evidence type="ECO:0000256" key="9">
    <source>
        <dbReference type="ARBA" id="ARBA00022989"/>
    </source>
</evidence>
<sequence length="471" mass="52456">MMYFEGRIKVMDALLLARWQFGITSVYHFLFVPLTLGLSVLVAIMETIYVRTGDETYKNMARFWGRLFLINFAMGVVTGIVQEFHFGMNWSEYSRFVGDIFGAPLAVEALAAFFLESTFLGLWIFGWEKLSPALHAACIWLVAFASNLSAFWILVANSFMQEPVGFTLRNGRAEMTDFFALLTNPHVLYQFPHTVLAGFVTAAFFVMGISAYHLLRQSQLEPFRRSFRLALIMGLISSLLVAGIGHLQGQHLVATQPMKMAAAEALWDSADPAPLALVALVDQENQQNNLEIKIPALTSFLAYNSFRGEVKGLKELQAAAAEQYGPGNYIPPVAPVFWSFRLMIAAGMWLILLSLYSLYLWRKGLLESRPLVLKALLWSIPIPYLANTAGWFVAEVGRYPWIVYGLQRLEAAVSPGVSATAILTTLVAFTLLYGLLAVVDVYLLAKFARQGVVEQPPAGKMHPSGEVSLWI</sequence>
<evidence type="ECO:0000256" key="5">
    <source>
        <dbReference type="ARBA" id="ARBA00022617"/>
    </source>
</evidence>
<dbReference type="GO" id="GO:0070069">
    <property type="term" value="C:cytochrome complex"/>
    <property type="evidence" value="ECO:0007669"/>
    <property type="project" value="UniProtKB-UniRule"/>
</dbReference>
<evidence type="ECO:0000256" key="2">
    <source>
        <dbReference type="ARBA" id="ARBA00009819"/>
    </source>
</evidence>
<evidence type="ECO:0000313" key="13">
    <source>
        <dbReference type="EMBL" id="GAF25312.1"/>
    </source>
</evidence>
<evidence type="ECO:0000256" key="11">
    <source>
        <dbReference type="ARBA" id="ARBA00023136"/>
    </source>
</evidence>
<dbReference type="EMBL" id="DF238840">
    <property type="protein sequence ID" value="GAF25312.1"/>
    <property type="molecule type" value="Genomic_DNA"/>
</dbReference>
<dbReference type="PANTHER" id="PTHR30365">
    <property type="entry name" value="CYTOCHROME D UBIQUINOL OXIDASE"/>
    <property type="match status" value="1"/>
</dbReference>
<name>A0A0S6UD81_NEOTH</name>
<feature type="transmembrane region" description="Helical" evidence="12">
    <location>
        <begin position="26"/>
        <end position="51"/>
    </location>
</feature>
<dbReference type="GO" id="GO:0005886">
    <property type="term" value="C:plasma membrane"/>
    <property type="evidence" value="ECO:0007669"/>
    <property type="project" value="UniProtKB-SubCell"/>
</dbReference>
<feature type="transmembrane region" description="Helical" evidence="12">
    <location>
        <begin position="371"/>
        <end position="393"/>
    </location>
</feature>
<accession>A0A0S6UD81</accession>
<feature type="transmembrane region" description="Helical" evidence="12">
    <location>
        <begin position="227"/>
        <end position="247"/>
    </location>
</feature>
<keyword evidence="11 12" id="KW-0472">Membrane</keyword>
<evidence type="ECO:0000256" key="3">
    <source>
        <dbReference type="ARBA" id="ARBA00022448"/>
    </source>
</evidence>
<keyword evidence="3 12" id="KW-0813">Transport</keyword>
<comment type="subcellular location">
    <subcellularLocation>
        <location evidence="1">Cell membrane</location>
        <topology evidence="1">Multi-pass membrane protein</topology>
    </subcellularLocation>
</comment>
<gene>
    <name evidence="13" type="ORF">MTY_0644</name>
</gene>
<dbReference type="PIRSF" id="PIRSF006446">
    <property type="entry name" value="Cyt_quinol_oxidase_1"/>
    <property type="match status" value="1"/>
</dbReference>
<dbReference type="AlphaFoldDB" id="A0A0S6UD81"/>
<dbReference type="PANTHER" id="PTHR30365:SF15">
    <property type="entry name" value="CYTOCHROME BD UBIQUINOL OXIDASE SUBUNIT 1"/>
    <property type="match status" value="1"/>
</dbReference>
<evidence type="ECO:0000256" key="12">
    <source>
        <dbReference type="PIRNR" id="PIRNR006446"/>
    </source>
</evidence>
<evidence type="ECO:0000256" key="4">
    <source>
        <dbReference type="ARBA" id="ARBA00022475"/>
    </source>
</evidence>
<feature type="transmembrane region" description="Helical" evidence="12">
    <location>
        <begin position="195"/>
        <end position="215"/>
    </location>
</feature>
<dbReference type="InterPro" id="IPR002585">
    <property type="entry name" value="Cyt-d_ubiquinol_oxidase_su_1"/>
</dbReference>
<comment type="similarity">
    <text evidence="2 12">Belongs to the cytochrome ubiquinol oxidase subunit 1 family.</text>
</comment>
<evidence type="ECO:0000256" key="1">
    <source>
        <dbReference type="ARBA" id="ARBA00004651"/>
    </source>
</evidence>
<keyword evidence="10 12" id="KW-0408">Iron</keyword>
<dbReference type="Proteomes" id="UP000063718">
    <property type="component" value="Unassembled WGS sequence"/>
</dbReference>
<keyword evidence="5 12" id="KW-0349">Heme</keyword>
<dbReference type="GO" id="GO:0046872">
    <property type="term" value="F:metal ion binding"/>
    <property type="evidence" value="ECO:0007669"/>
    <property type="project" value="UniProtKB-UniRule"/>
</dbReference>
<dbReference type="GO" id="GO:0020037">
    <property type="term" value="F:heme binding"/>
    <property type="evidence" value="ECO:0007669"/>
    <property type="project" value="TreeGrafter"/>
</dbReference>
<feature type="transmembrane region" description="Helical" evidence="12">
    <location>
        <begin position="413"/>
        <end position="439"/>
    </location>
</feature>
<evidence type="ECO:0000256" key="6">
    <source>
        <dbReference type="ARBA" id="ARBA00022692"/>
    </source>
</evidence>
<protein>
    <submittedName>
        <fullName evidence="13">Cytochrome bd-type quinol oxidase, subunit 1</fullName>
    </submittedName>
</protein>
<keyword evidence="7 12" id="KW-0479">Metal-binding</keyword>
<dbReference type="Pfam" id="PF01654">
    <property type="entry name" value="Cyt_bd_oxida_I"/>
    <property type="match status" value="1"/>
</dbReference>
<keyword evidence="8 12" id="KW-0249">Electron transport</keyword>
<organism evidence="13">
    <name type="scientific">Moorella thermoacetica Y72</name>
    <dbReference type="NCBI Taxonomy" id="1325331"/>
    <lineage>
        <taxon>Bacteria</taxon>
        <taxon>Bacillati</taxon>
        <taxon>Bacillota</taxon>
        <taxon>Clostridia</taxon>
        <taxon>Neomoorellales</taxon>
        <taxon>Neomoorellaceae</taxon>
        <taxon>Neomoorella</taxon>
    </lineage>
</organism>
<proteinExistence type="inferred from homology"/>
<dbReference type="GO" id="GO:0009055">
    <property type="term" value="F:electron transfer activity"/>
    <property type="evidence" value="ECO:0007669"/>
    <property type="project" value="UniProtKB-UniRule"/>
</dbReference>
<evidence type="ECO:0000256" key="8">
    <source>
        <dbReference type="ARBA" id="ARBA00022982"/>
    </source>
</evidence>
<feature type="transmembrane region" description="Helical" evidence="12">
    <location>
        <begin position="63"/>
        <end position="81"/>
    </location>
</feature>
<keyword evidence="6 12" id="KW-0812">Transmembrane</keyword>
<feature type="transmembrane region" description="Helical" evidence="12">
    <location>
        <begin position="338"/>
        <end position="359"/>
    </location>
</feature>
<keyword evidence="4 12" id="KW-1003">Cell membrane</keyword>
<feature type="transmembrane region" description="Helical" evidence="12">
    <location>
        <begin position="101"/>
        <end position="125"/>
    </location>
</feature>
<reference evidence="13" key="1">
    <citation type="journal article" date="2014" name="Gene">
        <title>Genome-guided analysis of transformation efficiency and carbon dioxide assimilation by Moorella thermoacetica Y72.</title>
        <authorList>
            <person name="Tsukahara K."/>
            <person name="Kita A."/>
            <person name="Nakashimada Y."/>
            <person name="Hoshino T."/>
            <person name="Murakami K."/>
        </authorList>
    </citation>
    <scope>NUCLEOTIDE SEQUENCE [LARGE SCALE GENOMIC DNA]</scope>
    <source>
        <strain evidence="13">Y72</strain>
    </source>
</reference>
<keyword evidence="9 12" id="KW-1133">Transmembrane helix</keyword>